<evidence type="ECO:0000313" key="2">
    <source>
        <dbReference type="Proteomes" id="UP000008909"/>
    </source>
</evidence>
<protein>
    <submittedName>
        <fullName evidence="1">Uncharacterized protein</fullName>
    </submittedName>
</protein>
<accession>G7YL62</accession>
<organism evidence="1 2">
    <name type="scientific">Clonorchis sinensis</name>
    <name type="common">Chinese liver fluke</name>
    <dbReference type="NCBI Taxonomy" id="79923"/>
    <lineage>
        <taxon>Eukaryota</taxon>
        <taxon>Metazoa</taxon>
        <taxon>Spiralia</taxon>
        <taxon>Lophotrochozoa</taxon>
        <taxon>Platyhelminthes</taxon>
        <taxon>Trematoda</taxon>
        <taxon>Digenea</taxon>
        <taxon>Opisthorchiida</taxon>
        <taxon>Opisthorchiata</taxon>
        <taxon>Opisthorchiidae</taxon>
        <taxon>Clonorchis</taxon>
    </lineage>
</organism>
<evidence type="ECO:0000313" key="1">
    <source>
        <dbReference type="EMBL" id="GAA53693.1"/>
    </source>
</evidence>
<dbReference type="EMBL" id="DF143565">
    <property type="protein sequence ID" value="GAA53693.1"/>
    <property type="molecule type" value="Genomic_DNA"/>
</dbReference>
<sequence>MNGKGSTSAFSAFQVNSQDVWDADDGEYMRIISYKGVEEFASFSTFEPSVVGSDAWATLSATFKQDLNCHESLQSEWPDGSSVVPPVFPGSHEGSDGEEFGDFESSVPHSEPSVVANLVRDVQIDHPPIGILERLLSHLEPALGRAFSSPTGNDWMNEEKAVSGITDLDTGSSRAVTHSLCKVNRPSCPVIRRKHENRYTVRLPKPKKYESRCGDRVRTTNFSVDLVNLAVSQPSCFQRKHEETGPYRGVTVCTPQRPIELYRECPCDTHRFSHTRLWPKMLPLHRTHAQRFHWSKSPIYDAYLQSLNVDPRSATARNVYVIVSLTNRISFASLGYTSYKLKKLQFPHIGVRSFNLHFTRNYGTRAIVRRTSCGSNLHIVGTVREEGLMAYTIKRRILHSLQMTIGIADLHSKIMDPVLSKTLLRNHQELPYKVSSHPLLTSFDYHLQLRKRKREESVEQTCDFVLLSTVSFIGQSKRKGKDIIDQLATETFTDQSRSGQFDKLVRIVMVTSFDFSRRPLGRTLVQSPVYRKYQEETRYQSRKYEGSRKSCGYLIPSSEDVYTDMSKCNIRTTIHL</sequence>
<keyword evidence="2" id="KW-1185">Reference proteome</keyword>
<reference evidence="1" key="1">
    <citation type="journal article" date="2011" name="Genome Biol.">
        <title>The draft genome of the carcinogenic human liver fluke Clonorchis sinensis.</title>
        <authorList>
            <person name="Wang X."/>
            <person name="Chen W."/>
            <person name="Huang Y."/>
            <person name="Sun J."/>
            <person name="Men J."/>
            <person name="Liu H."/>
            <person name="Luo F."/>
            <person name="Guo L."/>
            <person name="Lv X."/>
            <person name="Deng C."/>
            <person name="Zhou C."/>
            <person name="Fan Y."/>
            <person name="Li X."/>
            <person name="Huang L."/>
            <person name="Hu Y."/>
            <person name="Liang C."/>
            <person name="Hu X."/>
            <person name="Xu J."/>
            <person name="Yu X."/>
        </authorList>
    </citation>
    <scope>NUCLEOTIDE SEQUENCE [LARGE SCALE GENOMIC DNA]</scope>
    <source>
        <strain evidence="1">Henan</strain>
    </source>
</reference>
<gene>
    <name evidence="1" type="ORF">CLF_110793</name>
</gene>
<dbReference type="AlphaFoldDB" id="G7YL62"/>
<reference key="2">
    <citation type="submission" date="2011-10" db="EMBL/GenBank/DDBJ databases">
        <title>The genome and transcriptome sequence of Clonorchis sinensis provide insights into the carcinogenic liver fluke.</title>
        <authorList>
            <person name="Wang X."/>
            <person name="Huang Y."/>
            <person name="Chen W."/>
            <person name="Liu H."/>
            <person name="Guo L."/>
            <person name="Chen Y."/>
            <person name="Luo F."/>
            <person name="Zhou W."/>
            <person name="Sun J."/>
            <person name="Mao Q."/>
            <person name="Liang P."/>
            <person name="Zhou C."/>
            <person name="Tian Y."/>
            <person name="Men J."/>
            <person name="Lv X."/>
            <person name="Huang L."/>
            <person name="Zhou J."/>
            <person name="Hu Y."/>
            <person name="Li R."/>
            <person name="Zhang F."/>
            <person name="Lei H."/>
            <person name="Li X."/>
            <person name="Hu X."/>
            <person name="Liang C."/>
            <person name="Xu J."/>
            <person name="Wu Z."/>
            <person name="Yu X."/>
        </authorList>
    </citation>
    <scope>NUCLEOTIDE SEQUENCE</scope>
    <source>
        <strain>Henan</strain>
    </source>
</reference>
<dbReference type="Proteomes" id="UP000008909">
    <property type="component" value="Unassembled WGS sequence"/>
</dbReference>
<name>G7YL62_CLOSI</name>
<proteinExistence type="predicted"/>